<accession>A0A3M8P5J9</accession>
<evidence type="ECO:0008006" key="4">
    <source>
        <dbReference type="Google" id="ProtNLM"/>
    </source>
</evidence>
<name>A0A3M8P5J9_9BACL</name>
<keyword evidence="1" id="KW-0732">Signal</keyword>
<protein>
    <recommendedName>
        <fullName evidence="4">PepSY domain-containing protein</fullName>
    </recommendedName>
</protein>
<feature type="signal peptide" evidence="1">
    <location>
        <begin position="1"/>
        <end position="22"/>
    </location>
</feature>
<proteinExistence type="predicted"/>
<gene>
    <name evidence="2" type="ORF">EEX84_12240</name>
</gene>
<dbReference type="EMBL" id="RIAX01000009">
    <property type="protein sequence ID" value="RNF38882.1"/>
    <property type="molecule type" value="Genomic_DNA"/>
</dbReference>
<dbReference type="AlphaFoldDB" id="A0A3M8P5J9"/>
<evidence type="ECO:0000256" key="1">
    <source>
        <dbReference type="SAM" id="SignalP"/>
    </source>
</evidence>
<comment type="caution">
    <text evidence="2">The sequence shown here is derived from an EMBL/GenBank/DDBJ whole genome shotgun (WGS) entry which is preliminary data.</text>
</comment>
<dbReference type="PROSITE" id="PS51257">
    <property type="entry name" value="PROKAR_LIPOPROTEIN"/>
    <property type="match status" value="1"/>
</dbReference>
<sequence>MKKISLSILIAFLLIFSGCSNAEPVITEPEAEAMVEQRHANSFGMVEIISTSYENGHYVVEWENEGNCEWGIDYVDGQSGDIEMGEATIC</sequence>
<dbReference type="Proteomes" id="UP000275473">
    <property type="component" value="Unassembled WGS sequence"/>
</dbReference>
<evidence type="ECO:0000313" key="3">
    <source>
        <dbReference type="Proteomes" id="UP000275473"/>
    </source>
</evidence>
<feature type="chain" id="PRO_5018064060" description="PepSY domain-containing protein" evidence="1">
    <location>
        <begin position="23"/>
        <end position="90"/>
    </location>
</feature>
<dbReference type="RefSeq" id="WP_123165938.1">
    <property type="nucleotide sequence ID" value="NZ_RIAX01000009.1"/>
</dbReference>
<organism evidence="2 3">
    <name type="scientific">Planococcus salinus</name>
    <dbReference type="NCBI Taxonomy" id="1848460"/>
    <lineage>
        <taxon>Bacteria</taxon>
        <taxon>Bacillati</taxon>
        <taxon>Bacillota</taxon>
        <taxon>Bacilli</taxon>
        <taxon>Bacillales</taxon>
        <taxon>Caryophanaceae</taxon>
        <taxon>Planococcus</taxon>
    </lineage>
</organism>
<keyword evidence="3" id="KW-1185">Reference proteome</keyword>
<dbReference type="OrthoDB" id="2428465at2"/>
<evidence type="ECO:0000313" key="2">
    <source>
        <dbReference type="EMBL" id="RNF38882.1"/>
    </source>
</evidence>
<reference evidence="2 3" key="1">
    <citation type="journal article" date="2018" name="Int. J. Syst. Evol. Microbiol.">
        <title>Planococcus salinus sp. nov., a moderately halophilic bacterium isolated from a saline-alkali soil.</title>
        <authorList>
            <person name="Gan L."/>
        </authorList>
    </citation>
    <scope>NUCLEOTIDE SEQUENCE [LARGE SCALE GENOMIC DNA]</scope>
    <source>
        <strain evidence="2 3">LCB217</strain>
    </source>
</reference>